<dbReference type="NCBIfam" id="TIGR01249">
    <property type="entry name" value="pro_imino_pep_1"/>
    <property type="match status" value="1"/>
</dbReference>
<comment type="caution">
    <text evidence="11">The sequence shown here is derived from an EMBL/GenBank/DDBJ whole genome shotgun (WGS) entry which is preliminary data.</text>
</comment>
<dbReference type="InterPro" id="IPR029058">
    <property type="entry name" value="AB_hydrolase_fold"/>
</dbReference>
<gene>
    <name evidence="11" type="primary">pip</name>
    <name evidence="11" type="ORF">ACFQZV_13145</name>
</gene>
<evidence type="ECO:0000256" key="8">
    <source>
        <dbReference type="PIRNR" id="PIRNR006431"/>
    </source>
</evidence>
<name>A0ABW2ZU92_9MICO</name>
<comment type="similarity">
    <text evidence="3 8 9">Belongs to the peptidase S33 family.</text>
</comment>
<evidence type="ECO:0000256" key="4">
    <source>
        <dbReference type="ARBA" id="ARBA00022438"/>
    </source>
</evidence>
<dbReference type="InterPro" id="IPR000073">
    <property type="entry name" value="AB_hydrolase_1"/>
</dbReference>
<evidence type="ECO:0000256" key="5">
    <source>
        <dbReference type="ARBA" id="ARBA00022490"/>
    </source>
</evidence>
<keyword evidence="6 8" id="KW-0645">Protease</keyword>
<dbReference type="EMBL" id="JBHTIM010000001">
    <property type="protein sequence ID" value="MFD0782242.1"/>
    <property type="molecule type" value="Genomic_DNA"/>
</dbReference>
<evidence type="ECO:0000256" key="7">
    <source>
        <dbReference type="ARBA" id="ARBA00022801"/>
    </source>
</evidence>
<keyword evidence="7 8" id="KW-0378">Hydrolase</keyword>
<protein>
    <recommendedName>
        <fullName evidence="8 9">Proline iminopeptidase</fullName>
        <shortName evidence="8">PIP</shortName>
        <ecNumber evidence="8 9">3.4.11.5</ecNumber>
    </recommendedName>
    <alternativeName>
        <fullName evidence="8">Prolyl aminopeptidase</fullName>
    </alternativeName>
</protein>
<keyword evidence="4 8" id="KW-0031">Aminopeptidase</keyword>
<dbReference type="SUPFAM" id="SSF53474">
    <property type="entry name" value="alpha/beta-Hydrolases"/>
    <property type="match status" value="1"/>
</dbReference>
<dbReference type="RefSeq" id="WP_378752413.1">
    <property type="nucleotide sequence ID" value="NZ_JBHSSV010000009.1"/>
</dbReference>
<proteinExistence type="inferred from homology"/>
<dbReference type="Proteomes" id="UP001597042">
    <property type="component" value="Unassembled WGS sequence"/>
</dbReference>
<dbReference type="PANTHER" id="PTHR43722">
    <property type="entry name" value="PROLINE IMINOPEPTIDASE"/>
    <property type="match status" value="1"/>
</dbReference>
<dbReference type="InterPro" id="IPR005944">
    <property type="entry name" value="Pro_iminopeptidase"/>
</dbReference>
<organism evidence="11 12">
    <name type="scientific">Microbacterium koreense</name>
    <dbReference type="NCBI Taxonomy" id="323761"/>
    <lineage>
        <taxon>Bacteria</taxon>
        <taxon>Bacillati</taxon>
        <taxon>Actinomycetota</taxon>
        <taxon>Actinomycetes</taxon>
        <taxon>Micrococcales</taxon>
        <taxon>Microbacteriaceae</taxon>
        <taxon>Microbacterium</taxon>
    </lineage>
</organism>
<feature type="domain" description="AB hydrolase-1" evidence="10">
    <location>
        <begin position="35"/>
        <end position="294"/>
    </location>
</feature>
<evidence type="ECO:0000256" key="9">
    <source>
        <dbReference type="RuleBase" id="RU003421"/>
    </source>
</evidence>
<reference evidence="12" key="1">
    <citation type="journal article" date="2019" name="Int. J. Syst. Evol. Microbiol.">
        <title>The Global Catalogue of Microorganisms (GCM) 10K type strain sequencing project: providing services to taxonomists for standard genome sequencing and annotation.</title>
        <authorList>
            <consortium name="The Broad Institute Genomics Platform"/>
            <consortium name="The Broad Institute Genome Sequencing Center for Infectious Disease"/>
            <person name="Wu L."/>
            <person name="Ma J."/>
        </authorList>
    </citation>
    <scope>NUCLEOTIDE SEQUENCE [LARGE SCALE GENOMIC DNA]</scope>
    <source>
        <strain evidence="12">CCUG 50754</strain>
    </source>
</reference>
<dbReference type="PRINTS" id="PR00111">
    <property type="entry name" value="ABHYDROLASE"/>
</dbReference>
<comment type="subcellular location">
    <subcellularLocation>
        <location evidence="2 8">Cytoplasm</location>
    </subcellularLocation>
</comment>
<dbReference type="Pfam" id="PF00561">
    <property type="entry name" value="Abhydrolase_1"/>
    <property type="match status" value="1"/>
</dbReference>
<evidence type="ECO:0000256" key="3">
    <source>
        <dbReference type="ARBA" id="ARBA00010088"/>
    </source>
</evidence>
<dbReference type="EC" id="3.4.11.5" evidence="8 9"/>
<keyword evidence="12" id="KW-1185">Reference proteome</keyword>
<evidence type="ECO:0000313" key="12">
    <source>
        <dbReference type="Proteomes" id="UP001597042"/>
    </source>
</evidence>
<dbReference type="PIRSF" id="PIRSF006431">
    <property type="entry name" value="Pept_S33"/>
    <property type="match status" value="1"/>
</dbReference>
<sequence>MHDPIEPYEHGWLPRPDGSQLYWESSGNPSGQAALYLHGGPGGGLGRGGYRRRFDPASYRIVGLDQRGCGRSTPLACESLGTLHMNNTQTLIADLEALREHLRIDRWLLHGVSWGCTLALAYALEHPDRVTSLVLTAVTSGSREEIDWITEGVGMIFPEAWASFRAPARDSERVVEAYARLLRDSDPAIRTDAASAWEKWESTHVSLDPNWTPGPMFDDDRERQNFATLVTHYWANDCFLTGPDRIRDRISELADVPGVLIHGRHDISGPAITPWSLHQAWPNSELIIVESEGHGGEQEMELTANAISRFAEQTPRESA</sequence>
<evidence type="ECO:0000256" key="2">
    <source>
        <dbReference type="ARBA" id="ARBA00004496"/>
    </source>
</evidence>
<dbReference type="InterPro" id="IPR002410">
    <property type="entry name" value="Peptidase_S33"/>
</dbReference>
<evidence type="ECO:0000313" key="11">
    <source>
        <dbReference type="EMBL" id="MFD0782242.1"/>
    </source>
</evidence>
<dbReference type="PRINTS" id="PR00793">
    <property type="entry name" value="PROAMNOPTASE"/>
</dbReference>
<evidence type="ECO:0000259" key="10">
    <source>
        <dbReference type="Pfam" id="PF00561"/>
    </source>
</evidence>
<dbReference type="Gene3D" id="3.40.50.1820">
    <property type="entry name" value="alpha/beta hydrolase"/>
    <property type="match status" value="1"/>
</dbReference>
<dbReference type="PANTHER" id="PTHR43722:SF1">
    <property type="entry name" value="PROLINE IMINOPEPTIDASE"/>
    <property type="match status" value="1"/>
</dbReference>
<dbReference type="GO" id="GO:0004177">
    <property type="term" value="F:aminopeptidase activity"/>
    <property type="evidence" value="ECO:0007669"/>
    <property type="project" value="UniProtKB-KW"/>
</dbReference>
<evidence type="ECO:0000256" key="1">
    <source>
        <dbReference type="ARBA" id="ARBA00001585"/>
    </source>
</evidence>
<keyword evidence="5 8" id="KW-0963">Cytoplasm</keyword>
<comment type="catalytic activity">
    <reaction evidence="1 8 9">
        <text>Release of N-terminal proline from a peptide.</text>
        <dbReference type="EC" id="3.4.11.5"/>
    </reaction>
</comment>
<accession>A0ABW2ZU92</accession>
<evidence type="ECO:0000256" key="6">
    <source>
        <dbReference type="ARBA" id="ARBA00022670"/>
    </source>
</evidence>